<accession>A0ABS1E152</accession>
<dbReference type="SUPFAM" id="SSF82714">
    <property type="entry name" value="Multidrug efflux transporter AcrB TolC docking domain, DN and DC subdomains"/>
    <property type="match status" value="2"/>
</dbReference>
<dbReference type="RefSeq" id="WP_200231703.1">
    <property type="nucleotide sequence ID" value="NZ_NRRT01000082.1"/>
</dbReference>
<comment type="similarity">
    <text evidence="2 9">Belongs to the resistance-nodulation-cell division (RND) (TC 2.A.6) family.</text>
</comment>
<dbReference type="Proteomes" id="UP001041814">
    <property type="component" value="Unassembled WGS sequence"/>
</dbReference>
<gene>
    <name evidence="10" type="ORF">CKO43_23915</name>
</gene>
<feature type="transmembrane region" description="Helical" evidence="9">
    <location>
        <begin position="873"/>
        <end position="890"/>
    </location>
</feature>
<dbReference type="PANTHER" id="PTHR32063:SF13">
    <property type="entry name" value="MULTIDRUG EFFLUX PUMP SUBUNIT ACRB-RELATED"/>
    <property type="match status" value="1"/>
</dbReference>
<dbReference type="InterPro" id="IPR027463">
    <property type="entry name" value="AcrB_DN_DC_subdom"/>
</dbReference>
<evidence type="ECO:0000256" key="1">
    <source>
        <dbReference type="ARBA" id="ARBA00004429"/>
    </source>
</evidence>
<comment type="caution">
    <text evidence="10">The sequence shown here is derived from an EMBL/GenBank/DDBJ whole genome shotgun (WGS) entry which is preliminary data.</text>
</comment>
<dbReference type="NCBIfam" id="NF000282">
    <property type="entry name" value="RND_permease_1"/>
    <property type="match status" value="1"/>
</dbReference>
<protein>
    <recommendedName>
        <fullName evidence="9">Efflux pump membrane transporter</fullName>
    </recommendedName>
</protein>
<name>A0ABS1E152_RUBGE</name>
<dbReference type="NCBIfam" id="TIGR00915">
    <property type="entry name" value="2A0602"/>
    <property type="match status" value="1"/>
</dbReference>
<proteinExistence type="inferred from homology"/>
<feature type="transmembrane region" description="Helical" evidence="9">
    <location>
        <begin position="923"/>
        <end position="944"/>
    </location>
</feature>
<evidence type="ECO:0000256" key="9">
    <source>
        <dbReference type="RuleBase" id="RU364070"/>
    </source>
</evidence>
<dbReference type="InterPro" id="IPR001036">
    <property type="entry name" value="Acrflvin-R"/>
</dbReference>
<feature type="transmembrane region" description="Helical" evidence="9">
    <location>
        <begin position="340"/>
        <end position="359"/>
    </location>
</feature>
<evidence type="ECO:0000256" key="8">
    <source>
        <dbReference type="ARBA" id="ARBA00023136"/>
    </source>
</evidence>
<evidence type="ECO:0000256" key="5">
    <source>
        <dbReference type="ARBA" id="ARBA00022519"/>
    </source>
</evidence>
<evidence type="ECO:0000313" key="11">
    <source>
        <dbReference type="Proteomes" id="UP001041814"/>
    </source>
</evidence>
<keyword evidence="6 9" id="KW-0812">Transmembrane</keyword>
<dbReference type="Gene3D" id="3.30.70.1320">
    <property type="entry name" value="Multidrug efflux transporter AcrB pore domain like"/>
    <property type="match status" value="1"/>
</dbReference>
<organism evidence="10 11">
    <name type="scientific">Rubrivivax gelatinosus</name>
    <name type="common">Rhodocyclus gelatinosus</name>
    <name type="synonym">Rhodopseudomonas gelatinosa</name>
    <dbReference type="NCBI Taxonomy" id="28068"/>
    <lineage>
        <taxon>Bacteria</taxon>
        <taxon>Pseudomonadati</taxon>
        <taxon>Pseudomonadota</taxon>
        <taxon>Betaproteobacteria</taxon>
        <taxon>Burkholderiales</taxon>
        <taxon>Sphaerotilaceae</taxon>
        <taxon>Rubrivivax</taxon>
    </lineage>
</organism>
<dbReference type="InterPro" id="IPR004764">
    <property type="entry name" value="MdtF-like"/>
</dbReference>
<feature type="transmembrane region" description="Helical" evidence="9">
    <location>
        <begin position="972"/>
        <end position="992"/>
    </location>
</feature>
<evidence type="ECO:0000256" key="7">
    <source>
        <dbReference type="ARBA" id="ARBA00022989"/>
    </source>
</evidence>
<feature type="transmembrane region" description="Helical" evidence="9">
    <location>
        <begin position="366"/>
        <end position="390"/>
    </location>
</feature>
<feature type="transmembrane region" description="Helical" evidence="9">
    <location>
        <begin position="546"/>
        <end position="563"/>
    </location>
</feature>
<feature type="transmembrane region" description="Helical" evidence="9">
    <location>
        <begin position="470"/>
        <end position="497"/>
    </location>
</feature>
<keyword evidence="8 9" id="KW-0472">Membrane</keyword>
<dbReference type="Gene3D" id="3.30.2090.10">
    <property type="entry name" value="Multidrug efflux transporter AcrB TolC docking domain, DN and DC subdomains"/>
    <property type="match status" value="2"/>
</dbReference>
<evidence type="ECO:0000256" key="3">
    <source>
        <dbReference type="ARBA" id="ARBA00022448"/>
    </source>
</evidence>
<evidence type="ECO:0000256" key="2">
    <source>
        <dbReference type="ARBA" id="ARBA00010942"/>
    </source>
</evidence>
<dbReference type="Gene3D" id="3.30.70.1440">
    <property type="entry name" value="Multidrug efflux transporter AcrB pore domain"/>
    <property type="match status" value="1"/>
</dbReference>
<comment type="subcellular location">
    <subcellularLocation>
        <location evidence="1 9">Cell inner membrane</location>
        <topology evidence="1 9">Multi-pass membrane protein</topology>
    </subcellularLocation>
</comment>
<feature type="transmembrane region" description="Helical" evidence="9">
    <location>
        <begin position="897"/>
        <end position="917"/>
    </location>
</feature>
<reference evidence="10" key="1">
    <citation type="submission" date="2017-08" db="EMBL/GenBank/DDBJ databases">
        <authorList>
            <person name="Imhoff J.F."/>
            <person name="Rahn T."/>
            <person name="Kuenzel S."/>
            <person name="Neulinger S.C."/>
        </authorList>
    </citation>
    <scope>NUCLEOTIDE SEQUENCE</scope>
    <source>
        <strain evidence="10">IM 151</strain>
    </source>
</reference>
<comment type="caution">
    <text evidence="9">Lacks conserved residue(s) required for the propagation of feature annotation.</text>
</comment>
<evidence type="ECO:0000313" key="10">
    <source>
        <dbReference type="EMBL" id="MBK1715799.1"/>
    </source>
</evidence>
<keyword evidence="3 9" id="KW-0813">Transport</keyword>
<reference evidence="10" key="2">
    <citation type="journal article" date="2020" name="Microorganisms">
        <title>Osmotic Adaptation and Compatible Solute Biosynthesis of Phototrophic Bacteria as Revealed from Genome Analyses.</title>
        <authorList>
            <person name="Imhoff J.F."/>
            <person name="Rahn T."/>
            <person name="Kunzel S."/>
            <person name="Keller A."/>
            <person name="Neulinger S.C."/>
        </authorList>
    </citation>
    <scope>NUCLEOTIDE SEQUENCE</scope>
    <source>
        <strain evidence="10">IM 151</strain>
    </source>
</reference>
<dbReference type="PANTHER" id="PTHR32063">
    <property type="match status" value="1"/>
</dbReference>
<dbReference type="PRINTS" id="PR00702">
    <property type="entry name" value="ACRIFLAVINRP"/>
</dbReference>
<dbReference type="EMBL" id="NRRU01000157">
    <property type="protein sequence ID" value="MBK1715799.1"/>
    <property type="molecule type" value="Genomic_DNA"/>
</dbReference>
<keyword evidence="5 9" id="KW-0997">Cell inner membrane</keyword>
<dbReference type="Gene3D" id="1.20.1640.10">
    <property type="entry name" value="Multidrug efflux transporter AcrB transmembrane domain"/>
    <property type="match status" value="2"/>
</dbReference>
<keyword evidence="7 9" id="KW-1133">Transmembrane helix</keyword>
<feature type="transmembrane region" description="Helical" evidence="9">
    <location>
        <begin position="1004"/>
        <end position="1026"/>
    </location>
</feature>
<dbReference type="SUPFAM" id="SSF82693">
    <property type="entry name" value="Multidrug efflux transporter AcrB pore domain, PN1, PN2, PC1 and PC2 subdomains"/>
    <property type="match status" value="4"/>
</dbReference>
<evidence type="ECO:0000256" key="4">
    <source>
        <dbReference type="ARBA" id="ARBA00022475"/>
    </source>
</evidence>
<keyword evidence="4" id="KW-1003">Cell membrane</keyword>
<feature type="transmembrane region" description="Helical" evidence="9">
    <location>
        <begin position="438"/>
        <end position="458"/>
    </location>
</feature>
<sequence>MSRFFIDRPIFAWVLAIVVMLAGALSISTLALEQYPDIAPPSVSVNASYPGASAKTLEDSVTQVVEQRMKGLDGLLSMASTSTSSGSARITLSFVSGTNPDVAQMQVQNKVQQAMAQLPQAVQDQGVTVTKAGTDYLLIVSFYSADGSLGAIGIGDYINSTLVDTISRIDGVGEVQTLGTGHAMRIWLDPDKLAAHALMPSDVSSAITAQNAQVSAGQAGGLPAATGQQLNVTITARSKLQTVEQFQDIVLKSAGDGSAVRLADVARVEMGGESYTFSARYKGQAASAMGVRLASGANAIGTANAVKAKLAELQPGFPNQLQTVMTYDTTPFVKISIEEVVKTLAEAVVLVVAIMYLFLQSWRATLIPAVTVPVVLLGTFGVLAAFGYSINSLTMFGMVLAIGLLVDDAIVVVENVERLMAEKGLSPREATRESMGEITGALVGIALVLSAVFIPMAFFGGSTGVIYRQFSVTVVSAMLLSVLVAMTLAPALCATLLKPLPPGEHHAVHKGLLGRFFGGFNRGFERGSNAVHGTAGRLLRRTGRTMLVYALLVAALAVLYARLPTSFLPDEDQGVLMSELRLPAGATDERLQASLRQYENWLSQQADVEGYTVLSGIGGDQATGNAFIRLKDWSERRGSGQSAAEFARRANQELTALRDARVFVMQPPTVRGLGSSGGFTVQLQDRTGLGHDGLQAARDEFLKLARQNPALAQVRANGLDDAPQYSIVIDDRKAGALGVSASSINSTLATAIGGSYVNDFIDKGRVKKVYLQGDAPFRMAPDAIMRWQVRNDSGDMVPFSAFASTAWSYGAPKLERYNGMGSFELVGEAAPGISSGTAMKAVEQIVAQLPAGVGIEWAGQSYQERLSGSQAPALYALSVLFVFLCMAALYESWSVPFSVLLVVPLGVIGALALTTLAGLHNDVYFQVGLLTTVGLAAKNAILIVEFAKQRQEQGVALVEATLEALRMRLRPILMTSLAFMFGVLPLAIASGAGAASRRAIGTGVLGGMASATVLGIFFVPVFYVLVRGFFERRRGAANPAEEVRA</sequence>
<keyword evidence="11" id="KW-1185">Reference proteome</keyword>
<dbReference type="SUPFAM" id="SSF82866">
    <property type="entry name" value="Multidrug efflux transporter AcrB transmembrane domain"/>
    <property type="match status" value="2"/>
</dbReference>
<dbReference type="Pfam" id="PF00873">
    <property type="entry name" value="ACR_tran"/>
    <property type="match status" value="1"/>
</dbReference>
<dbReference type="Gene3D" id="3.30.70.1430">
    <property type="entry name" value="Multidrug efflux transporter AcrB pore domain"/>
    <property type="match status" value="2"/>
</dbReference>
<evidence type="ECO:0000256" key="6">
    <source>
        <dbReference type="ARBA" id="ARBA00022692"/>
    </source>
</evidence>